<name>U6R8N3_9BACT</name>
<dbReference type="PATRIC" id="fig|1121098.3.peg.3477"/>
<gene>
    <name evidence="2" type="ORF">HMPREF1534_03428</name>
</gene>
<reference evidence="2 3" key="1">
    <citation type="submission" date="2013-04" db="EMBL/GenBank/DDBJ databases">
        <title>The Genome Sequence of Bacteroides massiliensis DSM 17679.</title>
        <authorList>
            <consortium name="The Broad Institute Genomics Platform"/>
            <person name="Earl A."/>
            <person name="Ward D."/>
            <person name="Feldgarden M."/>
            <person name="Gevers D."/>
            <person name="Martens E."/>
            <person name="Fenner L."/>
            <person name="Roux V."/>
            <person name="Mallet M.N."/>
            <person name="Raoult D."/>
            <person name="Walker B."/>
            <person name="Young S."/>
            <person name="Zeng Q."/>
            <person name="Gargeya S."/>
            <person name="Fitzgerald M."/>
            <person name="Haas B."/>
            <person name="Abouelleil A."/>
            <person name="Allen A.W."/>
            <person name="Alvarado L."/>
            <person name="Arachchi H.M."/>
            <person name="Berlin A.M."/>
            <person name="Chapman S.B."/>
            <person name="Gainer-Dewar J."/>
            <person name="Goldberg J."/>
            <person name="Griggs A."/>
            <person name="Gujja S."/>
            <person name="Hansen M."/>
            <person name="Howarth C."/>
            <person name="Imamovic A."/>
            <person name="Ireland A."/>
            <person name="Larimer J."/>
            <person name="McCowan C."/>
            <person name="Murphy C."/>
            <person name="Pearson M."/>
            <person name="Poon T.W."/>
            <person name="Priest M."/>
            <person name="Roberts A."/>
            <person name="Saif S."/>
            <person name="Shea T."/>
            <person name="Sisk P."/>
            <person name="Sykes S."/>
            <person name="Wortman J."/>
            <person name="Nusbaum C."/>
            <person name="Birren B."/>
        </authorList>
    </citation>
    <scope>NUCLEOTIDE SEQUENCE [LARGE SCALE GENOMIC DNA]</scope>
    <source>
        <strain evidence="3">B84634 / Timone 84634 / DSM 17679 / JCM 13223</strain>
    </source>
</reference>
<evidence type="ECO:0000256" key="1">
    <source>
        <dbReference type="SAM" id="SignalP"/>
    </source>
</evidence>
<dbReference type="EMBL" id="AQHY01000039">
    <property type="protein sequence ID" value="EOA52775.1"/>
    <property type="molecule type" value="Genomic_DNA"/>
</dbReference>
<protein>
    <recommendedName>
        <fullName evidence="4">DUF3108 domain-containing protein</fullName>
    </recommendedName>
</protein>
<dbReference type="OrthoDB" id="9808473at2"/>
<accession>U6R8N3</accession>
<dbReference type="Proteomes" id="UP000017831">
    <property type="component" value="Unassembled WGS sequence"/>
</dbReference>
<dbReference type="STRING" id="1121098.HMPREF1534_03428"/>
<feature type="chain" id="PRO_5004679740" description="DUF3108 domain-containing protein" evidence="1">
    <location>
        <begin position="21"/>
        <end position="270"/>
    </location>
</feature>
<dbReference type="HOGENOM" id="CLU_073797_1_1_10"/>
<dbReference type="AlphaFoldDB" id="U6R8N3"/>
<organism evidence="2 3">
    <name type="scientific">Phocaeicola massiliensis B84634 = Timone 84634 = DSM 17679 = JCM 13223</name>
    <dbReference type="NCBI Taxonomy" id="1121098"/>
    <lineage>
        <taxon>Bacteria</taxon>
        <taxon>Pseudomonadati</taxon>
        <taxon>Bacteroidota</taxon>
        <taxon>Bacteroidia</taxon>
        <taxon>Bacteroidales</taxon>
        <taxon>Bacteroidaceae</taxon>
        <taxon>Phocaeicola</taxon>
    </lineage>
</organism>
<feature type="signal peptide" evidence="1">
    <location>
        <begin position="1"/>
        <end position="20"/>
    </location>
</feature>
<dbReference type="RefSeq" id="WP_005944074.1">
    <property type="nucleotide sequence ID" value="NZ_KB890331.1"/>
</dbReference>
<evidence type="ECO:0008006" key="4">
    <source>
        <dbReference type="Google" id="ProtNLM"/>
    </source>
</evidence>
<sequence>MKKIIFILLCSWFTICAAGAQCAAKNEAIQAGELLTYDLKFNWKFIWKDAGVARMDMQAVTYQGKPCFRTNLVAATNGMVDFFFKMRDTLTCITTNRLEPLYFRKGAEEGDRYTVDEVWFSYKDDKCIANQRRMRRGRDTVRARDESEGCMFDMLSILMQARSFDVDDYTVGQKIIFPMATGTKIEDQTLIYRGKKVFKAEGGVKYRCLVFSLVEYKKGKEKEVITFYITDDKNHLPVRLDLYLNFGSAKAFLKEIKGNRHPLTSIVEKK</sequence>
<dbReference type="Pfam" id="PF11306">
    <property type="entry name" value="DUF3108"/>
    <property type="match status" value="1"/>
</dbReference>
<dbReference type="eggNOG" id="COG3170">
    <property type="taxonomic scope" value="Bacteria"/>
</dbReference>
<proteinExistence type="predicted"/>
<comment type="caution">
    <text evidence="2">The sequence shown here is derived from an EMBL/GenBank/DDBJ whole genome shotgun (WGS) entry which is preliminary data.</text>
</comment>
<keyword evidence="1" id="KW-0732">Signal</keyword>
<dbReference type="GeneID" id="60060729"/>
<evidence type="ECO:0000313" key="3">
    <source>
        <dbReference type="Proteomes" id="UP000017831"/>
    </source>
</evidence>
<keyword evidence="3" id="KW-1185">Reference proteome</keyword>
<dbReference type="InterPro" id="IPR021457">
    <property type="entry name" value="DUF3108"/>
</dbReference>
<evidence type="ECO:0000313" key="2">
    <source>
        <dbReference type="EMBL" id="EOA52775.1"/>
    </source>
</evidence>